<gene>
    <name evidence="2" type="ORF">NE535_05690</name>
</gene>
<dbReference type="InterPro" id="IPR029069">
    <property type="entry name" value="HotDog_dom_sf"/>
</dbReference>
<reference evidence="2" key="1">
    <citation type="journal article" date="2023" name="Int. J. Syst. Evol. Microbiol.">
        <title>&lt;i&gt;Shewanella septentrionalis&lt;/i&gt; sp. nov. and &lt;i&gt;Shewanella holmiensis&lt;/i&gt; sp. nov., isolated from Baltic Sea water and sediments.</title>
        <authorList>
            <person name="Martin-Rodriguez A.J."/>
            <person name="Thorell K."/>
            <person name="Joffre E."/>
            <person name="Jensie-Markopoulos S."/>
            <person name="Moore E.R.B."/>
            <person name="Sjoling A."/>
        </authorList>
    </citation>
    <scope>NUCLEOTIDE SEQUENCE</scope>
    <source>
        <strain evidence="2">SP1S2-7</strain>
    </source>
</reference>
<evidence type="ECO:0000259" key="1">
    <source>
        <dbReference type="Pfam" id="PF09500"/>
    </source>
</evidence>
<organism evidence="2 3">
    <name type="scientific">Shewanella holmiensis</name>
    <dbReference type="NCBI Taxonomy" id="2952222"/>
    <lineage>
        <taxon>Bacteria</taxon>
        <taxon>Pseudomonadati</taxon>
        <taxon>Pseudomonadota</taxon>
        <taxon>Gammaproteobacteria</taxon>
        <taxon>Alteromonadales</taxon>
        <taxon>Shewanellaceae</taxon>
        <taxon>Shewanella</taxon>
    </lineage>
</organism>
<feature type="domain" description="Thioesterase putative" evidence="1">
    <location>
        <begin position="53"/>
        <end position="164"/>
    </location>
</feature>
<dbReference type="EMBL" id="JAMTCD010000005">
    <property type="protein sequence ID" value="MCT7941289.1"/>
    <property type="molecule type" value="Genomic_DNA"/>
</dbReference>
<dbReference type="Proteomes" id="UP001155546">
    <property type="component" value="Unassembled WGS sequence"/>
</dbReference>
<dbReference type="SUPFAM" id="SSF54637">
    <property type="entry name" value="Thioesterase/thiol ester dehydrase-isomerase"/>
    <property type="match status" value="1"/>
</dbReference>
<accession>A0A9X2WKW8</accession>
<dbReference type="RefSeq" id="WP_261297704.1">
    <property type="nucleotide sequence ID" value="NZ_JAMTCD010000005.1"/>
</dbReference>
<dbReference type="NCBIfam" id="TIGR02447">
    <property type="entry name" value="yiiD_Cterm"/>
    <property type="match status" value="1"/>
</dbReference>
<keyword evidence="3" id="KW-1185">Reference proteome</keyword>
<dbReference type="Pfam" id="PF09500">
    <property type="entry name" value="YiiD_C"/>
    <property type="match status" value="1"/>
</dbReference>
<dbReference type="Gene3D" id="3.10.129.10">
    <property type="entry name" value="Hotdog Thioesterase"/>
    <property type="match status" value="1"/>
</dbReference>
<dbReference type="AlphaFoldDB" id="A0A9X2WKW8"/>
<name>A0A9X2WKW8_9GAMM</name>
<evidence type="ECO:0000313" key="3">
    <source>
        <dbReference type="Proteomes" id="UP001155546"/>
    </source>
</evidence>
<sequence>MKMHQVLIDQLVATWHQTIPLSQFMQVNVVSFAVKNDTNINASTPSLDAVFIPHQLITTAPLSPNINLHNTMFAGSIYTLMTLTGWGMVWLQQKLAAVNGDIVLADAQIKYHAPVRTQPTAKVIWPDVALTPLLQGRRVKAELTVELWCDELLCASFKGLYVSLPVQVK</sequence>
<evidence type="ECO:0000313" key="2">
    <source>
        <dbReference type="EMBL" id="MCT7941289.1"/>
    </source>
</evidence>
<comment type="caution">
    <text evidence="2">The sequence shown here is derived from an EMBL/GenBank/DDBJ whole genome shotgun (WGS) entry which is preliminary data.</text>
</comment>
<proteinExistence type="predicted"/>
<protein>
    <submittedName>
        <fullName evidence="2">Thioesterase domain-containing protein</fullName>
    </submittedName>
</protein>
<dbReference type="InterPro" id="IPR012660">
    <property type="entry name" value="YiiD_C"/>
</dbReference>